<gene>
    <name evidence="2" type="ORF">OXH18_03415</name>
</gene>
<proteinExistence type="predicted"/>
<sequence length="343" mass="39798">MVTSYLKTYFKVLILILLTVGLINLAIDPLWYGQGNRLTGINPPWNERISKTNLLLQQPPSTWNCLIFGTSRTTLLDVNDFKTDRCFNYSFSGAKAEELVTYATYAKQKGIQPRTVYVEIEPDELSQKRKPKDFPAITDPIPRYKAYFFSFDSLWLSIKTLIRGYDFARLYDRMFQVHVSENAPKYEPKLLKDDERKQCDLSRIRFYESLKTIFPDARFVGFVAPVSGWYIFNKSYSSGLMKCQLAGIHRLSSVFDVVYDFAIPSALTTRTDNTYDGNHYYPEVFDQLALVLQQPSQWQLSHPDNKTVGIVVNQYNVTDYQQLYAARLRNFLVQIGEAEYWQG</sequence>
<accession>A0A9E8ZDB0</accession>
<dbReference type="EMBL" id="CP113797">
    <property type="protein sequence ID" value="WAL61063.1"/>
    <property type="molecule type" value="Genomic_DNA"/>
</dbReference>
<keyword evidence="1" id="KW-0812">Transmembrane</keyword>
<keyword evidence="1" id="KW-1133">Transmembrane helix</keyword>
<evidence type="ECO:0000313" key="2">
    <source>
        <dbReference type="EMBL" id="WAL61063.1"/>
    </source>
</evidence>
<dbReference type="KEGG" id="tsin:OXH18_03415"/>
<dbReference type="Proteomes" id="UP001163152">
    <property type="component" value="Chromosome"/>
</dbReference>
<name>A0A9E8ZDB0_9CYAN</name>
<reference evidence="2" key="1">
    <citation type="submission" date="2022-12" db="EMBL/GenBank/DDBJ databases">
        <title>Polyphasic identification of a Novel Hot-Spring Cyanobacterium Ocullathermofonsia sinensis gen nov. sp. nov. and Genomic Insights on its Adaptations to the Thermal Habitat.</title>
        <authorList>
            <person name="Daroch M."/>
            <person name="Tang J."/>
            <person name="Jiang Y."/>
        </authorList>
    </citation>
    <scope>NUCLEOTIDE SEQUENCE</scope>
    <source>
        <strain evidence="2">PKUAC-SCTA174</strain>
    </source>
</reference>
<dbReference type="RefSeq" id="WP_268611018.1">
    <property type="nucleotide sequence ID" value="NZ_CP113797.1"/>
</dbReference>
<protein>
    <submittedName>
        <fullName evidence="2">Uncharacterized protein</fullName>
    </submittedName>
</protein>
<keyword evidence="3" id="KW-1185">Reference proteome</keyword>
<feature type="transmembrane region" description="Helical" evidence="1">
    <location>
        <begin position="12"/>
        <end position="32"/>
    </location>
</feature>
<keyword evidence="1" id="KW-0472">Membrane</keyword>
<organism evidence="2 3">
    <name type="scientific">Thermocoleostomius sinensis A174</name>
    <dbReference type="NCBI Taxonomy" id="2016057"/>
    <lineage>
        <taxon>Bacteria</taxon>
        <taxon>Bacillati</taxon>
        <taxon>Cyanobacteriota</taxon>
        <taxon>Cyanophyceae</taxon>
        <taxon>Oculatellales</taxon>
        <taxon>Oculatellaceae</taxon>
        <taxon>Thermocoleostomius</taxon>
    </lineage>
</organism>
<evidence type="ECO:0000256" key="1">
    <source>
        <dbReference type="SAM" id="Phobius"/>
    </source>
</evidence>
<evidence type="ECO:0000313" key="3">
    <source>
        <dbReference type="Proteomes" id="UP001163152"/>
    </source>
</evidence>
<dbReference type="AlphaFoldDB" id="A0A9E8ZDB0"/>